<dbReference type="FunFam" id="1.20.1740.10:FF:000006">
    <property type="entry name" value="General amino acid permease"/>
    <property type="match status" value="1"/>
</dbReference>
<feature type="transmembrane region" description="Helical" evidence="7">
    <location>
        <begin position="455"/>
        <end position="472"/>
    </location>
</feature>
<reference evidence="9" key="1">
    <citation type="journal article" date="2020" name="New Phytol.">
        <title>Comparative genomics reveals dynamic genome evolution in host specialist ectomycorrhizal fungi.</title>
        <authorList>
            <person name="Lofgren L.A."/>
            <person name="Nguyen N.H."/>
            <person name="Vilgalys R."/>
            <person name="Ruytinx J."/>
            <person name="Liao H.L."/>
            <person name="Branco S."/>
            <person name="Kuo A."/>
            <person name="LaButti K."/>
            <person name="Lipzen A."/>
            <person name="Andreopoulos W."/>
            <person name="Pangilinan J."/>
            <person name="Riley R."/>
            <person name="Hundley H."/>
            <person name="Na H."/>
            <person name="Barry K."/>
            <person name="Grigoriev I.V."/>
            <person name="Stajich J.E."/>
            <person name="Kennedy P.G."/>
        </authorList>
    </citation>
    <scope>NUCLEOTIDE SEQUENCE</scope>
    <source>
        <strain evidence="9">DOB743</strain>
    </source>
</reference>
<evidence type="ECO:0000259" key="8">
    <source>
        <dbReference type="Pfam" id="PF00324"/>
    </source>
</evidence>
<dbReference type="Gene3D" id="1.20.1740.10">
    <property type="entry name" value="Amino acid/polyamine transporter I"/>
    <property type="match status" value="1"/>
</dbReference>
<dbReference type="EMBL" id="JABBWD010000006">
    <property type="protein sequence ID" value="KAG1781145.1"/>
    <property type="molecule type" value="Genomic_DNA"/>
</dbReference>
<feature type="transmembrane region" description="Helical" evidence="7">
    <location>
        <begin position="345"/>
        <end position="365"/>
    </location>
</feature>
<evidence type="ECO:0000313" key="9">
    <source>
        <dbReference type="EMBL" id="KAG1781145.1"/>
    </source>
</evidence>
<evidence type="ECO:0000256" key="5">
    <source>
        <dbReference type="ARBA" id="ARBA00022989"/>
    </source>
</evidence>
<dbReference type="InterPro" id="IPR050524">
    <property type="entry name" value="APC_YAT"/>
</dbReference>
<comment type="caution">
    <text evidence="9">The sequence shown here is derived from an EMBL/GenBank/DDBJ whole genome shotgun (WGS) entry which is preliminary data.</text>
</comment>
<name>A0A9P7A3N5_9AGAM</name>
<feature type="transmembrane region" description="Helical" evidence="7">
    <location>
        <begin position="422"/>
        <end position="443"/>
    </location>
</feature>
<feature type="domain" description="Amino acid permease/ SLC12A" evidence="8">
    <location>
        <begin position="20"/>
        <end position="468"/>
    </location>
</feature>
<evidence type="ECO:0000256" key="3">
    <source>
        <dbReference type="ARBA" id="ARBA00022692"/>
    </source>
</evidence>
<feature type="transmembrane region" description="Helical" evidence="7">
    <location>
        <begin position="372"/>
        <end position="396"/>
    </location>
</feature>
<dbReference type="PANTHER" id="PTHR43341">
    <property type="entry name" value="AMINO ACID PERMEASE"/>
    <property type="match status" value="1"/>
</dbReference>
<evidence type="ECO:0000256" key="7">
    <source>
        <dbReference type="SAM" id="Phobius"/>
    </source>
</evidence>
<organism evidence="9 10">
    <name type="scientific">Suillus placidus</name>
    <dbReference type="NCBI Taxonomy" id="48579"/>
    <lineage>
        <taxon>Eukaryota</taxon>
        <taxon>Fungi</taxon>
        <taxon>Dikarya</taxon>
        <taxon>Basidiomycota</taxon>
        <taxon>Agaricomycotina</taxon>
        <taxon>Agaricomycetes</taxon>
        <taxon>Agaricomycetidae</taxon>
        <taxon>Boletales</taxon>
        <taxon>Suillineae</taxon>
        <taxon>Suillaceae</taxon>
        <taxon>Suillus</taxon>
    </lineage>
</organism>
<evidence type="ECO:0000256" key="1">
    <source>
        <dbReference type="ARBA" id="ARBA00004141"/>
    </source>
</evidence>
<dbReference type="Pfam" id="PF00324">
    <property type="entry name" value="AA_permease"/>
    <property type="match status" value="1"/>
</dbReference>
<comment type="subcellular location">
    <subcellularLocation>
        <location evidence="1">Membrane</location>
        <topology evidence="1">Multi-pass membrane protein</topology>
    </subcellularLocation>
</comment>
<proteinExistence type="predicted"/>
<keyword evidence="3 7" id="KW-0812">Transmembrane</keyword>
<dbReference type="OrthoDB" id="10062876at2759"/>
<keyword evidence="10" id="KW-1185">Reference proteome</keyword>
<dbReference type="GO" id="GO:0015171">
    <property type="term" value="F:amino acid transmembrane transporter activity"/>
    <property type="evidence" value="ECO:0007669"/>
    <property type="project" value="TreeGrafter"/>
</dbReference>
<dbReference type="Proteomes" id="UP000714275">
    <property type="component" value="Unassembled WGS sequence"/>
</dbReference>
<evidence type="ECO:0000313" key="10">
    <source>
        <dbReference type="Proteomes" id="UP000714275"/>
    </source>
</evidence>
<accession>A0A9P7A3N5</accession>
<feature type="transmembrane region" description="Helical" evidence="7">
    <location>
        <begin position="126"/>
        <end position="146"/>
    </location>
</feature>
<dbReference type="PIRSF" id="PIRSF006060">
    <property type="entry name" value="AA_transporter"/>
    <property type="match status" value="1"/>
</dbReference>
<feature type="transmembrane region" description="Helical" evidence="7">
    <location>
        <begin position="248"/>
        <end position="267"/>
    </location>
</feature>
<gene>
    <name evidence="9" type="ORF">EV702DRAFT_1074283</name>
</gene>
<keyword evidence="5 7" id="KW-1133">Transmembrane helix</keyword>
<dbReference type="AlphaFoldDB" id="A0A9P7A3N5"/>
<keyword evidence="2" id="KW-0813">Transport</keyword>
<evidence type="ECO:0000256" key="6">
    <source>
        <dbReference type="ARBA" id="ARBA00023136"/>
    </source>
</evidence>
<feature type="transmembrane region" description="Helical" evidence="7">
    <location>
        <begin position="45"/>
        <end position="69"/>
    </location>
</feature>
<protein>
    <submittedName>
        <fullName evidence="9">Amino acid permease/ SLC12A domain-containing protein</fullName>
    </submittedName>
</protein>
<dbReference type="InterPro" id="IPR004841">
    <property type="entry name" value="AA-permease/SLC12A_dom"/>
</dbReference>
<dbReference type="GO" id="GO:0016020">
    <property type="term" value="C:membrane"/>
    <property type="evidence" value="ECO:0007669"/>
    <property type="project" value="UniProtKB-SubCell"/>
</dbReference>
<sequence>MIRYLSINLSDRKDRVILFFSSIGGVIGTGLFLGTGSALMNGGPLGLLLGYIFIGSICYCVMVSQVYIARLPVAGGHIKLAERFVDPAFSFALGWNLWYNWTVTLPAELSAAATIMNFWHPGVNNAVWITMCLVVAVGINMSGVGVYGETEFMFASIKVVTIVGLIILGIVLDLGGGPNHDRIGFRYWKDPGPFVQFHGISGMTGRFLGWSRVVTQAAFAYVGSEVVAMAAAEAKNPRRNLPKAIRRVYIRLLLFYIGGVFIIGLLVPSNNPLLNVNSNNASASPFVIAINQAGIKGLPAVINAALLTSAWSAASSDLYIASRGLYGLAASGNAPKVFLRTSRSGLPYVAVATCASFSLLSYMAVNTSSGMVFTWFSSMCATAGLTTWFGIGIIYLRFRKGFLAQGHKMIELPYSSRLQPFAAWWAVGASFMTLLFSAWEVFLRDSWSTATFMTNYLPMMLFPVLYGVAKILKPAPLVKPSEMDFHSGIAEIEAITHADVRPRNIVEAFWMWLM</sequence>
<feature type="transmembrane region" description="Helical" evidence="7">
    <location>
        <begin position="16"/>
        <end position="39"/>
    </location>
</feature>
<feature type="transmembrane region" description="Helical" evidence="7">
    <location>
        <begin position="152"/>
        <end position="172"/>
    </location>
</feature>
<evidence type="ECO:0000256" key="2">
    <source>
        <dbReference type="ARBA" id="ARBA00022448"/>
    </source>
</evidence>
<dbReference type="PANTHER" id="PTHR43341:SF20">
    <property type="entry name" value="AAT FAMILY AMINO ACID TRANSPORTER"/>
    <property type="match status" value="1"/>
</dbReference>
<evidence type="ECO:0000256" key="4">
    <source>
        <dbReference type="ARBA" id="ARBA00022970"/>
    </source>
</evidence>
<keyword evidence="4" id="KW-0029">Amino-acid transport</keyword>
<keyword evidence="6 7" id="KW-0472">Membrane</keyword>